<dbReference type="InterPro" id="IPR036300">
    <property type="entry name" value="MIR_dom_sf"/>
</dbReference>
<dbReference type="PANTHER" id="PTHR46809">
    <property type="entry name" value="STROMAL CELL-DERIVED FACTOR 2-LIKE PROTEIN"/>
    <property type="match status" value="1"/>
</dbReference>
<keyword evidence="2" id="KW-1185">Reference proteome</keyword>
<evidence type="ECO:0000313" key="1">
    <source>
        <dbReference type="EMBL" id="KAG0312238.1"/>
    </source>
</evidence>
<dbReference type="PANTHER" id="PTHR46809:SF2">
    <property type="entry name" value="GH21273P"/>
    <property type="match status" value="1"/>
</dbReference>
<proteinExistence type="predicted"/>
<reference evidence="1" key="1">
    <citation type="journal article" date="2020" name="Fungal Divers.">
        <title>Resolving the Mortierellaceae phylogeny through synthesis of multi-gene phylogenetics and phylogenomics.</title>
        <authorList>
            <person name="Vandepol N."/>
            <person name="Liber J."/>
            <person name="Desiro A."/>
            <person name="Na H."/>
            <person name="Kennedy M."/>
            <person name="Barry K."/>
            <person name="Grigoriev I.V."/>
            <person name="Miller A.N."/>
            <person name="O'Donnell K."/>
            <person name="Stajich J.E."/>
            <person name="Bonito G."/>
        </authorList>
    </citation>
    <scope>NUCLEOTIDE SEQUENCE</scope>
    <source>
        <strain evidence="1">REB-010B</strain>
    </source>
</reference>
<protein>
    <submittedName>
        <fullName evidence="1">Stromal cell-derived factor 2-like protein 1</fullName>
    </submittedName>
</protein>
<sequence>MSAGLEVSAYEGQDDGDNWIVECANTKDTFWMREAPVRLRHDNTGMFLTTSSHYVYGNPIPGQQEVAAHRRNAGDQTWATQEGIYFAEREL</sequence>
<dbReference type="AlphaFoldDB" id="A0A9P6R6R2"/>
<organism evidence="1 2">
    <name type="scientific">Dissophora globulifera</name>
    <dbReference type="NCBI Taxonomy" id="979702"/>
    <lineage>
        <taxon>Eukaryota</taxon>
        <taxon>Fungi</taxon>
        <taxon>Fungi incertae sedis</taxon>
        <taxon>Mucoromycota</taxon>
        <taxon>Mortierellomycotina</taxon>
        <taxon>Mortierellomycetes</taxon>
        <taxon>Mortierellales</taxon>
        <taxon>Mortierellaceae</taxon>
        <taxon>Dissophora</taxon>
    </lineage>
</organism>
<accession>A0A9P6R6R2</accession>
<dbReference type="OrthoDB" id="5588846at2759"/>
<gene>
    <name evidence="1" type="primary">SDF2L1</name>
    <name evidence="1" type="ORF">BGZ99_009648</name>
</gene>
<comment type="caution">
    <text evidence="1">The sequence shown here is derived from an EMBL/GenBank/DDBJ whole genome shotgun (WGS) entry which is preliminary data.</text>
</comment>
<dbReference type="Gene3D" id="2.80.10.50">
    <property type="match status" value="1"/>
</dbReference>
<evidence type="ECO:0000313" key="2">
    <source>
        <dbReference type="Proteomes" id="UP000738325"/>
    </source>
</evidence>
<name>A0A9P6R6R2_9FUNG</name>
<dbReference type="Proteomes" id="UP000738325">
    <property type="component" value="Unassembled WGS sequence"/>
</dbReference>
<dbReference type="EMBL" id="JAAAIP010000831">
    <property type="protein sequence ID" value="KAG0312238.1"/>
    <property type="molecule type" value="Genomic_DNA"/>
</dbReference>
<dbReference type="SUPFAM" id="SSF82109">
    <property type="entry name" value="MIR domain"/>
    <property type="match status" value="1"/>
</dbReference>